<dbReference type="Pfam" id="PF13183">
    <property type="entry name" value="Fer4_8"/>
    <property type="match status" value="1"/>
</dbReference>
<dbReference type="Gene3D" id="1.10.1060.10">
    <property type="entry name" value="Alpha-helical ferredoxin"/>
    <property type="match status" value="1"/>
</dbReference>
<evidence type="ECO:0000256" key="5">
    <source>
        <dbReference type="ARBA" id="ARBA00023004"/>
    </source>
</evidence>
<protein>
    <submittedName>
        <fullName evidence="8">Fe-S oxidoreductase</fullName>
    </submittedName>
</protein>
<evidence type="ECO:0000313" key="9">
    <source>
        <dbReference type="Proteomes" id="UP000002593"/>
    </source>
</evidence>
<evidence type="ECO:0000256" key="4">
    <source>
        <dbReference type="ARBA" id="ARBA00022982"/>
    </source>
</evidence>
<reference evidence="8 9" key="1">
    <citation type="journal article" date="2007" name="Archaea">
        <title>The genome of Hyperthermus butylicus: a sulfur-reducing, peptide fermenting, neutrophilic Crenarchaeote growing up to 108 degrees C.</title>
        <authorList>
            <person name="Brugger K."/>
            <person name="Chen L."/>
            <person name="Stark M."/>
            <person name="Zibat A."/>
            <person name="Redder P."/>
            <person name="Ruepp A."/>
            <person name="Awayez M."/>
            <person name="She Q."/>
            <person name="Garrett R.A."/>
            <person name="Klenk H.P."/>
        </authorList>
    </citation>
    <scope>NUCLEOTIDE SEQUENCE [LARGE SCALE GENOMIC DNA]</scope>
    <source>
        <strain evidence="9">DSM 5456 / JCM 9403 / PLM1-5</strain>
    </source>
</reference>
<dbReference type="RefSeq" id="WP_011822512.1">
    <property type="nucleotide sequence ID" value="NC_008818.1"/>
</dbReference>
<evidence type="ECO:0000256" key="1">
    <source>
        <dbReference type="ARBA" id="ARBA00022448"/>
    </source>
</evidence>
<dbReference type="GO" id="GO:0046872">
    <property type="term" value="F:metal ion binding"/>
    <property type="evidence" value="ECO:0007669"/>
    <property type="project" value="UniProtKB-KW"/>
</dbReference>
<dbReference type="PROSITE" id="PS00198">
    <property type="entry name" value="4FE4S_FER_1"/>
    <property type="match status" value="2"/>
</dbReference>
<dbReference type="OrthoDB" id="42878at2157"/>
<gene>
    <name evidence="8" type="ordered locus">Hbut_1369</name>
</gene>
<evidence type="ECO:0000313" key="8">
    <source>
        <dbReference type="EMBL" id="ABM81194.1"/>
    </source>
</evidence>
<dbReference type="PROSITE" id="PS51379">
    <property type="entry name" value="4FE4S_FER_2"/>
    <property type="match status" value="2"/>
</dbReference>
<proteinExistence type="predicted"/>
<feature type="domain" description="4Fe-4S ferredoxin-type" evidence="7">
    <location>
        <begin position="110"/>
        <end position="134"/>
    </location>
</feature>
<dbReference type="InterPro" id="IPR004017">
    <property type="entry name" value="Cys_rich_dom"/>
</dbReference>
<dbReference type="PANTHER" id="PTHR43551:SF1">
    <property type="entry name" value="HETERODISULFIDE REDUCTASE"/>
    <property type="match status" value="1"/>
</dbReference>
<sequence>MAATGSPVARDIAMKVRERISWSGFDKAKLDRAVAKFVGRIDVVKLHFLEACVGCGVCAPACPYYYVDERNAPMIKAEKARYIYRKKLTFAGRILGWLVNAKLPKSEKDLDEIVEAVYRCTNCGHCYLTCPFGIDSGSVIQELLKIVATDMGRVPSLIDFFAELERSGAFYEVPSLMEAWKAALTKAEEAIGKKLPYDKAGAEILLLPMLTDALFYPGAIAGAIKILEAAKLDYTVPSKPLGFRTPVAAVAGRPEAAKEALKRLVDSIEKLGVKTVVLLDGGFPYFWLRWKAPTVLGRKLDFKVLHIVELVDELISKGKLEFETADDEVTWHDPCQLVRRGGVVEEPYRVMAKVSRRFRPLPHHGVNSLCCGGGGGIGCMSMEMIKQFSSLVGLKPEDLISGEKEKEFIEKTEKAWAVALKRKIDHIRESKAKPRSNSLPGLHALNCWRCKDLRSRNRYYAYCRIPWKVCAGCWNQMTVHDPYTVF</sequence>
<keyword evidence="1" id="KW-0813">Transport</keyword>
<accession>A2BMI3</accession>
<dbReference type="Pfam" id="PF02754">
    <property type="entry name" value="CCG"/>
    <property type="match status" value="1"/>
</dbReference>
<keyword evidence="2" id="KW-0004">4Fe-4S</keyword>
<dbReference type="GeneID" id="4782115"/>
<dbReference type="PANTHER" id="PTHR43551">
    <property type="entry name" value="FUMARATE REDUCTASE IRON-SULFUR SUBUNIT"/>
    <property type="match status" value="1"/>
</dbReference>
<dbReference type="EMBL" id="CP000493">
    <property type="protein sequence ID" value="ABM81194.1"/>
    <property type="molecule type" value="Genomic_DNA"/>
</dbReference>
<dbReference type="InterPro" id="IPR009051">
    <property type="entry name" value="Helical_ferredxn"/>
</dbReference>
<dbReference type="AlphaFoldDB" id="A2BMI3"/>
<keyword evidence="4" id="KW-0249">Electron transport</keyword>
<name>A2BMI3_HYPBU</name>
<dbReference type="GO" id="GO:0051539">
    <property type="term" value="F:4 iron, 4 sulfur cluster binding"/>
    <property type="evidence" value="ECO:0007669"/>
    <property type="project" value="UniProtKB-KW"/>
</dbReference>
<dbReference type="InterPro" id="IPR017896">
    <property type="entry name" value="4Fe4S_Fe-S-bd"/>
</dbReference>
<dbReference type="EnsemblBacteria" id="ABM81194">
    <property type="protein sequence ID" value="ABM81194"/>
    <property type="gene ID" value="Hbut_1369"/>
</dbReference>
<dbReference type="SUPFAM" id="SSF46548">
    <property type="entry name" value="alpha-helical ferredoxin"/>
    <property type="match status" value="1"/>
</dbReference>
<dbReference type="HOGENOM" id="CLU_023081_6_0_2"/>
<evidence type="ECO:0000256" key="3">
    <source>
        <dbReference type="ARBA" id="ARBA00022723"/>
    </source>
</evidence>
<dbReference type="Proteomes" id="UP000002593">
    <property type="component" value="Chromosome"/>
</dbReference>
<keyword evidence="5" id="KW-0408">Iron</keyword>
<dbReference type="KEGG" id="hbu:Hbut_1369"/>
<dbReference type="InterPro" id="IPR017900">
    <property type="entry name" value="4Fe4S_Fe_S_CS"/>
</dbReference>
<evidence type="ECO:0000259" key="7">
    <source>
        <dbReference type="PROSITE" id="PS51379"/>
    </source>
</evidence>
<keyword evidence="9" id="KW-1185">Reference proteome</keyword>
<evidence type="ECO:0000256" key="6">
    <source>
        <dbReference type="ARBA" id="ARBA00023014"/>
    </source>
</evidence>
<dbReference type="GO" id="GO:0016491">
    <property type="term" value="F:oxidoreductase activity"/>
    <property type="evidence" value="ECO:0007669"/>
    <property type="project" value="UniProtKB-ARBA"/>
</dbReference>
<feature type="domain" description="4Fe-4S ferredoxin-type" evidence="7">
    <location>
        <begin position="42"/>
        <end position="72"/>
    </location>
</feature>
<dbReference type="eggNOG" id="arCOG00333">
    <property type="taxonomic scope" value="Archaea"/>
</dbReference>
<keyword evidence="3" id="KW-0479">Metal-binding</keyword>
<evidence type="ECO:0000256" key="2">
    <source>
        <dbReference type="ARBA" id="ARBA00022485"/>
    </source>
</evidence>
<keyword evidence="6" id="KW-0411">Iron-sulfur</keyword>
<dbReference type="STRING" id="415426.Hbut_1369"/>
<organism evidence="8 9">
    <name type="scientific">Hyperthermus butylicus (strain DSM 5456 / JCM 9403 / PLM1-5)</name>
    <dbReference type="NCBI Taxonomy" id="415426"/>
    <lineage>
        <taxon>Archaea</taxon>
        <taxon>Thermoproteota</taxon>
        <taxon>Thermoprotei</taxon>
        <taxon>Desulfurococcales</taxon>
        <taxon>Pyrodictiaceae</taxon>
        <taxon>Hyperthermus</taxon>
    </lineage>
</organism>